<name>A0A0B7NKA0_9FUNG</name>
<proteinExistence type="predicted"/>
<reference evidence="1 2" key="1">
    <citation type="submission" date="2014-09" db="EMBL/GenBank/DDBJ databases">
        <authorList>
            <person name="Ellenberger Sabrina"/>
        </authorList>
    </citation>
    <scope>NUCLEOTIDE SEQUENCE [LARGE SCALE GENOMIC DNA]</scope>
    <source>
        <strain evidence="1 2">CBS 412.66</strain>
    </source>
</reference>
<dbReference type="Proteomes" id="UP000054107">
    <property type="component" value="Unassembled WGS sequence"/>
</dbReference>
<accession>A0A0B7NKA0</accession>
<protein>
    <submittedName>
        <fullName evidence="1">Uncharacterized protein</fullName>
    </submittedName>
</protein>
<dbReference type="EMBL" id="LN732614">
    <property type="protein sequence ID" value="CEP15797.1"/>
    <property type="molecule type" value="Genomic_DNA"/>
</dbReference>
<evidence type="ECO:0000313" key="2">
    <source>
        <dbReference type="Proteomes" id="UP000054107"/>
    </source>
</evidence>
<sequence length="229" mass="27219">MGWLLTPNLTRLSGFFRNQKSYKFPLYNELALRLTDNLEEIYVHFQDGNDNSQLIQGLGKFENLKKITITGDLNDAHLTDLDRMLNAHNQHDSLYIYELSDKDIDMKDWLANHQIKKLPSLDFLHIKEADTQLLEYLVAKFDQIKVVYFDIDILSPYDSRIIKRYTDVLDILKNIPKLTFKFFDFYGVYKEGFNVKEHVFEHIKDFDFKIWTSEKKPLQNLQVNQVIFL</sequence>
<gene>
    <name evidence="1" type="primary">PARPA_10037.1 scaffold 39144</name>
</gene>
<organism evidence="1 2">
    <name type="scientific">Parasitella parasitica</name>
    <dbReference type="NCBI Taxonomy" id="35722"/>
    <lineage>
        <taxon>Eukaryota</taxon>
        <taxon>Fungi</taxon>
        <taxon>Fungi incertae sedis</taxon>
        <taxon>Mucoromycota</taxon>
        <taxon>Mucoromycotina</taxon>
        <taxon>Mucoromycetes</taxon>
        <taxon>Mucorales</taxon>
        <taxon>Mucorineae</taxon>
        <taxon>Mucoraceae</taxon>
        <taxon>Parasitella</taxon>
    </lineage>
</organism>
<dbReference type="AlphaFoldDB" id="A0A0B7NKA0"/>
<evidence type="ECO:0000313" key="1">
    <source>
        <dbReference type="EMBL" id="CEP15797.1"/>
    </source>
</evidence>
<keyword evidence="2" id="KW-1185">Reference proteome</keyword>